<dbReference type="PANTHER" id="PTHR12126:SF11">
    <property type="entry name" value="NADH DEHYDROGENASE [UBIQUINONE] 1 ALPHA SUBCOMPLEX SUBUNIT 9, MITOCHONDRIAL"/>
    <property type="match status" value="1"/>
</dbReference>
<dbReference type="InterPro" id="IPR036291">
    <property type="entry name" value="NAD(P)-bd_dom_sf"/>
</dbReference>
<gene>
    <name evidence="3" type="ORF">BC781_102175</name>
</gene>
<evidence type="ECO:0000259" key="2">
    <source>
        <dbReference type="Pfam" id="PF05368"/>
    </source>
</evidence>
<dbReference type="SUPFAM" id="SSF51735">
    <property type="entry name" value="NAD(P)-binding Rossmann-fold domains"/>
    <property type="match status" value="1"/>
</dbReference>
<evidence type="ECO:0000313" key="3">
    <source>
        <dbReference type="EMBL" id="PWJ42631.1"/>
    </source>
</evidence>
<dbReference type="OrthoDB" id="9774199at2"/>
<dbReference type="Pfam" id="PF11066">
    <property type="entry name" value="DUF2867"/>
    <property type="match status" value="1"/>
</dbReference>
<reference evidence="3 4" key="1">
    <citation type="submission" date="2018-03" db="EMBL/GenBank/DDBJ databases">
        <title>Genomic Encyclopedia of Archaeal and Bacterial Type Strains, Phase II (KMG-II): from individual species to whole genera.</title>
        <authorList>
            <person name="Goeker M."/>
        </authorList>
    </citation>
    <scope>NUCLEOTIDE SEQUENCE [LARGE SCALE GENOMIC DNA]</scope>
    <source>
        <strain evidence="3 4">DSM 28229</strain>
    </source>
</reference>
<evidence type="ECO:0000313" key="4">
    <source>
        <dbReference type="Proteomes" id="UP000245535"/>
    </source>
</evidence>
<dbReference type="InterPro" id="IPR008030">
    <property type="entry name" value="NmrA-like"/>
</dbReference>
<dbReference type="PANTHER" id="PTHR12126">
    <property type="entry name" value="NADH-UBIQUINONE OXIDOREDUCTASE 39 KDA SUBUNIT-RELATED"/>
    <property type="match status" value="1"/>
</dbReference>
<feature type="transmembrane region" description="Helical" evidence="1">
    <location>
        <begin position="456"/>
        <end position="477"/>
    </location>
</feature>
<dbReference type="Proteomes" id="UP000245535">
    <property type="component" value="Unassembled WGS sequence"/>
</dbReference>
<accession>A0A315ZAQ7</accession>
<keyword evidence="1" id="KW-0472">Membrane</keyword>
<sequence length="491" mass="56157">MKILLTGATGYIGKRVLPTLIKKGHEIICLVRDPRRLYDDSMYHHPNVFLMKGDLLNLESLEAIPKDIDAAYYFVHSMTNSPTGFSEMEEKCAKNFSVAIKNTSCKQIIYLGGISNSAELSKHLSSRQHVECILKESGVPLTVLRAAIIIGSGSASFEIIRDLCEKLPVMVAPKWLKTKCQPIGIRNVICYLEGVLGNEKAYNQIFDIGGPDILTYREMLMQYAKVRKLKRYIISVPVLTPKLSSYWLYFITSTSYSLASSLVDSLKNEVICEKKGIEEIVPQKLLTYEESLELAFMRIRQNEVVSSWIEALRGPIEKNFMDYIQVPEYGCLKDHREFAFKRPVKEVIDNVWQIGGERGWYYGNFLWEIRGLIDKMVGGVGVRRGRRSPYDLQAGDALDFWRVLVADKENGRLLLFAEMKLPGEAWLEFKITPSKQGTHKLTQNATFRPLGIWGRLYWYIVLPFHGFIFPGMVRGLIDFEKNQPEVKKEKV</sequence>
<dbReference type="InterPro" id="IPR021295">
    <property type="entry name" value="DUF2867"/>
</dbReference>
<dbReference type="RefSeq" id="WP_109616765.1">
    <property type="nucleotide sequence ID" value="NZ_QGDO01000002.1"/>
</dbReference>
<keyword evidence="4" id="KW-1185">Reference proteome</keyword>
<evidence type="ECO:0000256" key="1">
    <source>
        <dbReference type="SAM" id="Phobius"/>
    </source>
</evidence>
<protein>
    <submittedName>
        <fullName evidence="3">Uncharacterized protein YbjT (DUF2867 family)</fullName>
    </submittedName>
</protein>
<dbReference type="Pfam" id="PF05368">
    <property type="entry name" value="NmrA"/>
    <property type="match status" value="1"/>
</dbReference>
<dbReference type="GO" id="GO:0044877">
    <property type="term" value="F:protein-containing complex binding"/>
    <property type="evidence" value="ECO:0007669"/>
    <property type="project" value="TreeGrafter"/>
</dbReference>
<proteinExistence type="predicted"/>
<name>A0A315ZAQ7_SEDFL</name>
<keyword evidence="1" id="KW-0812">Transmembrane</keyword>
<feature type="domain" description="NmrA-like" evidence="2">
    <location>
        <begin position="2"/>
        <end position="148"/>
    </location>
</feature>
<dbReference type="InterPro" id="IPR051207">
    <property type="entry name" value="ComplexI_NDUFA9_subunit"/>
</dbReference>
<organism evidence="3 4">
    <name type="scientific">Sediminitomix flava</name>
    <dbReference type="NCBI Taxonomy" id="379075"/>
    <lineage>
        <taxon>Bacteria</taxon>
        <taxon>Pseudomonadati</taxon>
        <taxon>Bacteroidota</taxon>
        <taxon>Cytophagia</taxon>
        <taxon>Cytophagales</taxon>
        <taxon>Flammeovirgaceae</taxon>
        <taxon>Sediminitomix</taxon>
    </lineage>
</organism>
<dbReference type="AlphaFoldDB" id="A0A315ZAQ7"/>
<dbReference type="Gene3D" id="3.40.50.720">
    <property type="entry name" value="NAD(P)-binding Rossmann-like Domain"/>
    <property type="match status" value="1"/>
</dbReference>
<keyword evidence="1" id="KW-1133">Transmembrane helix</keyword>
<dbReference type="EMBL" id="QGDO01000002">
    <property type="protein sequence ID" value="PWJ42631.1"/>
    <property type="molecule type" value="Genomic_DNA"/>
</dbReference>
<comment type="caution">
    <text evidence="3">The sequence shown here is derived from an EMBL/GenBank/DDBJ whole genome shotgun (WGS) entry which is preliminary data.</text>
</comment>